<sequence>MPTTKFEGQLAPACDPNMKVEWFFNGKPLPHKGYQLVRHGRDPGCHQDGCQTWHHLRLAAPQGHEEYRAVQADIRHASMTTGEAIAETVLTVKSREDDYRNGLKNSQRPWYDYGLTQYLGNARRLSWRKYSTARAQEETRLRESTHQFAIPGEKIVASSVAKVMAQSYEQKLDANEQQPLTGSPQVSRRSTEFVINSQTIQSLPPKDSQTIQSLPPEPSKSSIHGREVHVAK</sequence>
<dbReference type="AlphaFoldDB" id="A0A7R9E489"/>
<name>A0A7R9E489_9NEOP</name>
<reference evidence="2" key="1">
    <citation type="submission" date="2020-11" db="EMBL/GenBank/DDBJ databases">
        <authorList>
            <person name="Tran Van P."/>
        </authorList>
    </citation>
    <scope>NUCLEOTIDE SEQUENCE</scope>
</reference>
<accession>A0A7R9E489</accession>
<evidence type="ECO:0000313" key="2">
    <source>
        <dbReference type="EMBL" id="CAD7427117.1"/>
    </source>
</evidence>
<organism evidence="2">
    <name type="scientific">Timema monikensis</name>
    <dbReference type="NCBI Taxonomy" id="170555"/>
    <lineage>
        <taxon>Eukaryota</taxon>
        <taxon>Metazoa</taxon>
        <taxon>Ecdysozoa</taxon>
        <taxon>Arthropoda</taxon>
        <taxon>Hexapoda</taxon>
        <taxon>Insecta</taxon>
        <taxon>Pterygota</taxon>
        <taxon>Neoptera</taxon>
        <taxon>Polyneoptera</taxon>
        <taxon>Phasmatodea</taxon>
        <taxon>Timematodea</taxon>
        <taxon>Timematoidea</taxon>
        <taxon>Timematidae</taxon>
        <taxon>Timema</taxon>
    </lineage>
</organism>
<feature type="compositionally biased region" description="Polar residues" evidence="1">
    <location>
        <begin position="196"/>
        <end position="213"/>
    </location>
</feature>
<gene>
    <name evidence="2" type="ORF">TMSB3V08_LOCUS3981</name>
</gene>
<dbReference type="EMBL" id="OB793377">
    <property type="protein sequence ID" value="CAD7427117.1"/>
    <property type="molecule type" value="Genomic_DNA"/>
</dbReference>
<feature type="region of interest" description="Disordered" evidence="1">
    <location>
        <begin position="196"/>
        <end position="232"/>
    </location>
</feature>
<evidence type="ECO:0000256" key="1">
    <source>
        <dbReference type="SAM" id="MobiDB-lite"/>
    </source>
</evidence>
<proteinExistence type="predicted"/>
<protein>
    <submittedName>
        <fullName evidence="2">Uncharacterized protein</fullName>
    </submittedName>
</protein>